<sequence>MAVELRVRRLVCTGRTCPQRTFREQVPLLAARYARRTVRLTGMIGQTAVRLAGRAGSAVLGLLGVTVSRSTVLRTLMTLPLPETTSPVPPVLSVDDVALCRGRRYMTMVIARARPRLRGAAHRTAR</sequence>
<organism evidence="1 2">
    <name type="scientific">Pseudonocardia oroxyli</name>
    <dbReference type="NCBI Taxonomy" id="366584"/>
    <lineage>
        <taxon>Bacteria</taxon>
        <taxon>Bacillati</taxon>
        <taxon>Actinomycetota</taxon>
        <taxon>Actinomycetes</taxon>
        <taxon>Pseudonocardiales</taxon>
        <taxon>Pseudonocardiaceae</taxon>
        <taxon>Pseudonocardia</taxon>
    </lineage>
</organism>
<dbReference type="Proteomes" id="UP000198967">
    <property type="component" value="Unassembled WGS sequence"/>
</dbReference>
<dbReference type="AlphaFoldDB" id="A0A1G7V281"/>
<dbReference type="STRING" id="366584.SAMN05216377_112229"/>
<evidence type="ECO:0008006" key="3">
    <source>
        <dbReference type="Google" id="ProtNLM"/>
    </source>
</evidence>
<name>A0A1G7V281_PSEOR</name>
<evidence type="ECO:0000313" key="1">
    <source>
        <dbReference type="EMBL" id="SDG53631.1"/>
    </source>
</evidence>
<dbReference type="InterPro" id="IPR047951">
    <property type="entry name" value="Transpos_ISL3"/>
</dbReference>
<dbReference type="PANTHER" id="PTHR33498:SF1">
    <property type="entry name" value="TRANSPOSASE FOR INSERTION SEQUENCE ELEMENT IS1557"/>
    <property type="match status" value="1"/>
</dbReference>
<keyword evidence="2" id="KW-1185">Reference proteome</keyword>
<dbReference type="PANTHER" id="PTHR33498">
    <property type="entry name" value="TRANSPOSASE FOR INSERTION SEQUENCE ELEMENT IS1557"/>
    <property type="match status" value="1"/>
</dbReference>
<protein>
    <recommendedName>
        <fullName evidence="3">Transposase</fullName>
    </recommendedName>
</protein>
<dbReference type="EMBL" id="FNBE01000012">
    <property type="protein sequence ID" value="SDG53631.1"/>
    <property type="molecule type" value="Genomic_DNA"/>
</dbReference>
<reference evidence="1 2" key="1">
    <citation type="submission" date="2016-10" db="EMBL/GenBank/DDBJ databases">
        <authorList>
            <person name="de Groot N.N."/>
        </authorList>
    </citation>
    <scope>NUCLEOTIDE SEQUENCE [LARGE SCALE GENOMIC DNA]</scope>
    <source>
        <strain evidence="1 2">CGMCC 4.3143</strain>
    </source>
</reference>
<accession>A0A1G7V281</accession>
<evidence type="ECO:0000313" key="2">
    <source>
        <dbReference type="Proteomes" id="UP000198967"/>
    </source>
</evidence>
<gene>
    <name evidence="1" type="ORF">SAMN05216377_112229</name>
</gene>
<proteinExistence type="predicted"/>